<organism evidence="2 3">
    <name type="scientific">Christiangramia echinicola</name>
    <dbReference type="NCBI Taxonomy" id="279359"/>
    <lineage>
        <taxon>Bacteria</taxon>
        <taxon>Pseudomonadati</taxon>
        <taxon>Bacteroidota</taxon>
        <taxon>Flavobacteriia</taxon>
        <taxon>Flavobacteriales</taxon>
        <taxon>Flavobacteriaceae</taxon>
        <taxon>Christiangramia</taxon>
    </lineage>
</organism>
<reference evidence="2 3" key="1">
    <citation type="submission" date="2016-10" db="EMBL/GenBank/DDBJ databases">
        <authorList>
            <person name="Varghese N."/>
            <person name="Submissions S."/>
        </authorList>
    </citation>
    <scope>NUCLEOTIDE SEQUENCE [LARGE SCALE GENOMIC DNA]</scope>
    <source>
        <strain evidence="2 3">Mar_2010_102</strain>
    </source>
</reference>
<feature type="transmembrane region" description="Helical" evidence="1">
    <location>
        <begin position="103"/>
        <end position="121"/>
    </location>
</feature>
<evidence type="ECO:0000256" key="1">
    <source>
        <dbReference type="SAM" id="Phobius"/>
    </source>
</evidence>
<keyword evidence="1" id="KW-1133">Transmembrane helix</keyword>
<proteinExistence type="predicted"/>
<accession>A0A1H1L5H3</accession>
<dbReference type="RefSeq" id="WP_089661222.1">
    <property type="nucleotide sequence ID" value="NZ_LT629745.1"/>
</dbReference>
<protein>
    <submittedName>
        <fullName evidence="2">Uncharacterized protein</fullName>
    </submittedName>
</protein>
<keyword evidence="1" id="KW-0812">Transmembrane</keyword>
<gene>
    <name evidence="2" type="ORF">SAMN04488552_0575</name>
</gene>
<dbReference type="Proteomes" id="UP000198858">
    <property type="component" value="Chromosome I"/>
</dbReference>
<sequence>MEKQFNKEDRLMKSLLNEAGTEKPSGDFKSRIMMKVEARNAEIQPYKPLISKSVWWTIAAVFAISMIGVFYMNSDISFAGFTGYLDFEFPHLFDMPKINLSRTMQYAIAFVALFFLQVPFLKRFMDREYRL</sequence>
<name>A0A1H1L5H3_9FLAO</name>
<evidence type="ECO:0000313" key="3">
    <source>
        <dbReference type="Proteomes" id="UP000198858"/>
    </source>
</evidence>
<keyword evidence="3" id="KW-1185">Reference proteome</keyword>
<evidence type="ECO:0000313" key="2">
    <source>
        <dbReference type="EMBL" id="SDR69788.1"/>
    </source>
</evidence>
<dbReference type="EMBL" id="LT629745">
    <property type="protein sequence ID" value="SDR69788.1"/>
    <property type="molecule type" value="Genomic_DNA"/>
</dbReference>
<dbReference type="STRING" id="1250231.SAMN04488552_0575"/>
<feature type="transmembrane region" description="Helical" evidence="1">
    <location>
        <begin position="54"/>
        <end position="72"/>
    </location>
</feature>
<dbReference type="AlphaFoldDB" id="A0A1H1L5H3"/>
<keyword evidence="1" id="KW-0472">Membrane</keyword>